<dbReference type="SUPFAM" id="SSF53850">
    <property type="entry name" value="Periplasmic binding protein-like II"/>
    <property type="match status" value="1"/>
</dbReference>
<dbReference type="SUPFAM" id="SSF53300">
    <property type="entry name" value="vWA-like"/>
    <property type="match status" value="1"/>
</dbReference>
<sequence>MARRWPVVVPDVPARILARRSPVVLLSAALALLLIGWGGFVWLRDERSTPECLQRVRLRVAAAPVVAPAVDRIARATVGRQPCVALVVQARESDEVAAELANGADVADAWLPESTFWLRRARSTGAFEVPGQGTSVARTPVVLAVTEPVARRSGWPARPLAWRPLVGPKADAAKVGLPDPAVDPAGVGALLGVRALAAGERDPGGVVAATLRKLAGRTFSPADSTTTLPPDAGLPGRSDAVATTEQAVLEHNALTGADKLVAAYPEVAVPDLDLPYVVLPGTPDAVRDAAAGFLTDLLTTGSRDVLTGYGFRTAAGYPPAMPRDRRLSPDHRNPVPLPAEETVTEMLTGWSGVQRSARILTVLDISGSMAVRVPGGGTRLDATLAAAREGAGLLLDNSELGVWVFATKVDGDRDYREILPVRPLRAQRAALDRRLGEVKVKPNGGTGLYDTTLAAYRDARRHWTPGRINLVLVMTDGRNEDAESIGRTKFLAELKALQDPRRPLPILFVGLGPDVDPEELNAIAKVTGGQVFRTDQPKGMRQIFFSALAALSCLPPECRR</sequence>
<keyword evidence="1" id="KW-0472">Membrane</keyword>
<dbReference type="PROSITE" id="PS50234">
    <property type="entry name" value="VWFA"/>
    <property type="match status" value="1"/>
</dbReference>
<feature type="domain" description="VWFA" evidence="2">
    <location>
        <begin position="358"/>
        <end position="548"/>
    </location>
</feature>
<feature type="transmembrane region" description="Helical" evidence="1">
    <location>
        <begin position="23"/>
        <end position="43"/>
    </location>
</feature>
<gene>
    <name evidence="3" type="ORF">DKT69_27475</name>
</gene>
<accession>A0A317D881</accession>
<dbReference type="EMBL" id="QGKS01000334">
    <property type="protein sequence ID" value="PWR11091.1"/>
    <property type="molecule type" value="Genomic_DNA"/>
</dbReference>
<evidence type="ECO:0000313" key="3">
    <source>
        <dbReference type="EMBL" id="PWR11091.1"/>
    </source>
</evidence>
<keyword evidence="1" id="KW-0812">Transmembrane</keyword>
<evidence type="ECO:0000256" key="1">
    <source>
        <dbReference type="SAM" id="Phobius"/>
    </source>
</evidence>
<dbReference type="Proteomes" id="UP000246050">
    <property type="component" value="Unassembled WGS sequence"/>
</dbReference>
<proteinExistence type="predicted"/>
<evidence type="ECO:0000313" key="4">
    <source>
        <dbReference type="Proteomes" id="UP000246050"/>
    </source>
</evidence>
<organism evidence="3 4">
    <name type="scientific">Micromonospora sicca</name>
    <dbReference type="NCBI Taxonomy" id="2202420"/>
    <lineage>
        <taxon>Bacteria</taxon>
        <taxon>Bacillati</taxon>
        <taxon>Actinomycetota</taxon>
        <taxon>Actinomycetes</taxon>
        <taxon>Micromonosporales</taxon>
        <taxon>Micromonosporaceae</taxon>
        <taxon>Micromonospora</taxon>
    </lineage>
</organism>
<dbReference type="Gene3D" id="3.40.50.410">
    <property type="entry name" value="von Willebrand factor, type A domain"/>
    <property type="match status" value="1"/>
</dbReference>
<dbReference type="AlphaFoldDB" id="A0A317D881"/>
<reference evidence="3 4" key="1">
    <citation type="submission" date="2018-05" db="EMBL/GenBank/DDBJ databases">
        <title>Micromonosporas from Atacama Desert.</title>
        <authorList>
            <person name="Carro L."/>
            <person name="Golinska P."/>
            <person name="Klenk H.-P."/>
            <person name="Goodfellow M."/>
        </authorList>
    </citation>
    <scope>NUCLEOTIDE SEQUENCE [LARGE SCALE GENOMIC DNA]</scope>
    <source>
        <strain evidence="3 4">4G51</strain>
    </source>
</reference>
<protein>
    <recommendedName>
        <fullName evidence="2">VWFA domain-containing protein</fullName>
    </recommendedName>
</protein>
<comment type="caution">
    <text evidence="3">The sequence shown here is derived from an EMBL/GenBank/DDBJ whole genome shotgun (WGS) entry which is preliminary data.</text>
</comment>
<dbReference type="InterPro" id="IPR002035">
    <property type="entry name" value="VWF_A"/>
</dbReference>
<dbReference type="InterPro" id="IPR036465">
    <property type="entry name" value="vWFA_dom_sf"/>
</dbReference>
<evidence type="ECO:0000259" key="2">
    <source>
        <dbReference type="PROSITE" id="PS50234"/>
    </source>
</evidence>
<keyword evidence="1" id="KW-1133">Transmembrane helix</keyword>
<dbReference type="Pfam" id="PF13531">
    <property type="entry name" value="SBP_bac_11"/>
    <property type="match status" value="1"/>
</dbReference>
<name>A0A317D881_9ACTN</name>
<dbReference type="SMART" id="SM00327">
    <property type="entry name" value="VWA"/>
    <property type="match status" value="1"/>
</dbReference>